<dbReference type="GO" id="GO:0008615">
    <property type="term" value="P:pyridoxine biosynthetic process"/>
    <property type="evidence" value="ECO:0007669"/>
    <property type="project" value="InterPro"/>
</dbReference>
<feature type="binding site" evidence="5">
    <location>
        <position position="176"/>
    </location>
    <ligand>
        <name>FMN</name>
        <dbReference type="ChEBI" id="CHEBI:58210"/>
    </ligand>
</feature>
<dbReference type="InterPro" id="IPR011576">
    <property type="entry name" value="Pyridox_Oxase_N"/>
</dbReference>
<dbReference type="PANTHER" id="PTHR10851:SF0">
    <property type="entry name" value="PYRIDOXINE-5'-PHOSPHATE OXIDASE"/>
    <property type="match status" value="1"/>
</dbReference>
<feature type="binding site" evidence="5">
    <location>
        <position position="186"/>
    </location>
    <ligand>
        <name>FMN</name>
        <dbReference type="ChEBI" id="CHEBI:58210"/>
    </ligand>
</feature>
<comment type="similarity">
    <text evidence="1">Belongs to the pyridoxamine 5'-phosphate oxidase family.</text>
</comment>
<evidence type="ECO:0000313" key="9">
    <source>
        <dbReference type="Proteomes" id="UP000033393"/>
    </source>
</evidence>
<evidence type="ECO:0000256" key="1">
    <source>
        <dbReference type="ARBA" id="ARBA00007301"/>
    </source>
</evidence>
<dbReference type="GO" id="GO:0010181">
    <property type="term" value="F:FMN binding"/>
    <property type="evidence" value="ECO:0007669"/>
    <property type="project" value="InterPro"/>
</dbReference>
<dbReference type="Pfam" id="PF10590">
    <property type="entry name" value="PNP_phzG_C"/>
    <property type="match status" value="1"/>
</dbReference>
<evidence type="ECO:0000256" key="3">
    <source>
        <dbReference type="ARBA" id="ARBA00022643"/>
    </source>
</evidence>
<keyword evidence="4" id="KW-0560">Oxidoreductase</keyword>
<evidence type="ECO:0000259" key="7">
    <source>
        <dbReference type="Pfam" id="PF10590"/>
    </source>
</evidence>
<feature type="domain" description="Pyridoxine 5'-phosphate oxidase dimerisation C-terminal" evidence="7">
    <location>
        <begin position="163"/>
        <end position="203"/>
    </location>
</feature>
<dbReference type="InterPro" id="IPR012349">
    <property type="entry name" value="Split_barrel_FMN-bd"/>
</dbReference>
<evidence type="ECO:0000313" key="8">
    <source>
        <dbReference type="EMBL" id="KJK47028.1"/>
    </source>
</evidence>
<evidence type="ECO:0000256" key="2">
    <source>
        <dbReference type="ARBA" id="ARBA00022630"/>
    </source>
</evidence>
<dbReference type="EMBL" id="JYJG01000148">
    <property type="protein sequence ID" value="KJK47028.1"/>
    <property type="molecule type" value="Genomic_DNA"/>
</dbReference>
<proteinExistence type="inferred from homology"/>
<dbReference type="InterPro" id="IPR000659">
    <property type="entry name" value="Pyridox_Oxase"/>
</dbReference>
<evidence type="ECO:0000259" key="6">
    <source>
        <dbReference type="Pfam" id="PF01243"/>
    </source>
</evidence>
<feature type="binding site" evidence="5">
    <location>
        <position position="77"/>
    </location>
    <ligand>
        <name>FMN</name>
        <dbReference type="ChEBI" id="CHEBI:58210"/>
    </ligand>
</feature>
<evidence type="ECO:0000256" key="4">
    <source>
        <dbReference type="ARBA" id="ARBA00023002"/>
    </source>
</evidence>
<protein>
    <recommendedName>
        <fullName evidence="10">Phenazine biosynthesis protein</fullName>
    </recommendedName>
</protein>
<organism evidence="8 9">
    <name type="scientific">Lentzea aerocolonigenes</name>
    <name type="common">Lechevalieria aerocolonigenes</name>
    <name type="synonym">Saccharothrix aerocolonigenes</name>
    <dbReference type="NCBI Taxonomy" id="68170"/>
    <lineage>
        <taxon>Bacteria</taxon>
        <taxon>Bacillati</taxon>
        <taxon>Actinomycetota</taxon>
        <taxon>Actinomycetes</taxon>
        <taxon>Pseudonocardiales</taxon>
        <taxon>Pseudonocardiaceae</taxon>
        <taxon>Lentzea</taxon>
    </lineage>
</organism>
<comment type="caution">
    <text evidence="8">The sequence shown here is derived from an EMBL/GenBank/DDBJ whole genome shotgun (WGS) entry which is preliminary data.</text>
</comment>
<feature type="domain" description="Pyridoxamine 5'-phosphate oxidase N-terminal" evidence="6">
    <location>
        <begin position="31"/>
        <end position="144"/>
    </location>
</feature>
<evidence type="ECO:0008006" key="10">
    <source>
        <dbReference type="Google" id="ProtNLM"/>
    </source>
</evidence>
<reference evidence="8 9" key="1">
    <citation type="submission" date="2015-02" db="EMBL/GenBank/DDBJ databases">
        <authorList>
            <person name="Ju K.-S."/>
            <person name="Doroghazi J.R."/>
            <person name="Metcalf W."/>
        </authorList>
    </citation>
    <scope>NUCLEOTIDE SEQUENCE [LARGE SCALE GENOMIC DNA]</scope>
    <source>
        <strain evidence="8 9">NRRL B-16140</strain>
    </source>
</reference>
<gene>
    <name evidence="8" type="ORF">UK23_21595</name>
</gene>
<dbReference type="Proteomes" id="UP000033393">
    <property type="component" value="Unassembled WGS sequence"/>
</dbReference>
<dbReference type="InterPro" id="IPR019576">
    <property type="entry name" value="Pyridoxamine_oxidase_dimer_C"/>
</dbReference>
<dbReference type="SUPFAM" id="SSF50475">
    <property type="entry name" value="FMN-binding split barrel"/>
    <property type="match status" value="1"/>
</dbReference>
<dbReference type="PANTHER" id="PTHR10851">
    <property type="entry name" value="PYRIDOXINE-5-PHOSPHATE OXIDASE"/>
    <property type="match status" value="1"/>
</dbReference>
<feature type="binding site" evidence="5">
    <location>
        <position position="76"/>
    </location>
    <ligand>
        <name>FMN</name>
        <dbReference type="ChEBI" id="CHEBI:58210"/>
    </ligand>
</feature>
<dbReference type="Gene3D" id="2.30.110.10">
    <property type="entry name" value="Electron Transport, Fmn-binding Protein, Chain A"/>
    <property type="match status" value="1"/>
</dbReference>
<accession>A0A0F0H037</accession>
<keyword evidence="2" id="KW-0285">Flavoprotein</keyword>
<dbReference type="AlphaFoldDB" id="A0A0F0H037"/>
<dbReference type="Pfam" id="PF01243">
    <property type="entry name" value="PNPOx_N"/>
    <property type="match status" value="1"/>
</dbReference>
<keyword evidence="9" id="KW-1185">Reference proteome</keyword>
<sequence length="203" mass="22594">MNTGQVPVGTEFVHPPASPISLLRQWFDLAVAREVREPGAMALATVSAHGRPSSRMIQLSRITAQGIVFATHAGSRKGLEFDQTGCWAGTFYWRETNQQISLSGNVERLGDAEADVLWWARPADANAMSVATRQSAPLTDEHALLTSARSLAERGTPQRPATWLAYELIVSEAEFWQSSPDRLYRRLRYSLTERGWTATRLQP</sequence>
<dbReference type="GO" id="GO:0004733">
    <property type="term" value="F:pyridoxamine phosphate oxidase activity"/>
    <property type="evidence" value="ECO:0007669"/>
    <property type="project" value="InterPro"/>
</dbReference>
<feature type="binding site" evidence="5">
    <location>
        <begin position="134"/>
        <end position="135"/>
    </location>
    <ligand>
        <name>FMN</name>
        <dbReference type="ChEBI" id="CHEBI:58210"/>
    </ligand>
</feature>
<evidence type="ECO:0000256" key="5">
    <source>
        <dbReference type="PIRSR" id="PIRSR000190-2"/>
    </source>
</evidence>
<dbReference type="NCBIfam" id="NF004231">
    <property type="entry name" value="PRK05679.1"/>
    <property type="match status" value="1"/>
</dbReference>
<feature type="binding site" evidence="5">
    <location>
        <position position="99"/>
    </location>
    <ligand>
        <name>FMN</name>
        <dbReference type="ChEBI" id="CHEBI:58210"/>
    </ligand>
</feature>
<dbReference type="PIRSF" id="PIRSF000190">
    <property type="entry name" value="Pyd_amn-ph_oxd"/>
    <property type="match status" value="1"/>
</dbReference>
<dbReference type="PATRIC" id="fig|68170.10.peg.5386"/>
<name>A0A0F0H037_LENAE</name>
<comment type="cofactor">
    <cofactor evidence="5">
        <name>FMN</name>
        <dbReference type="ChEBI" id="CHEBI:58210"/>
    </cofactor>
    <text evidence="5">Binds 1 FMN per subunit.</text>
</comment>
<keyword evidence="3 5" id="KW-0288">FMN</keyword>